<accession>A0A6N8DSN9</accession>
<dbReference type="AlphaFoldDB" id="A0A6N8DSN9"/>
<gene>
    <name evidence="8" type="ORF">GJ654_16285</name>
</gene>
<evidence type="ECO:0000256" key="6">
    <source>
        <dbReference type="PIRNR" id="PIRNR005651"/>
    </source>
</evidence>
<keyword evidence="8" id="KW-0645">Protease</keyword>
<evidence type="ECO:0000313" key="8">
    <source>
        <dbReference type="EMBL" id="MTV32545.1"/>
    </source>
</evidence>
<evidence type="ECO:0000256" key="2">
    <source>
        <dbReference type="ARBA" id="ARBA00007862"/>
    </source>
</evidence>
<proteinExistence type="inferred from homology"/>
<evidence type="ECO:0000256" key="5">
    <source>
        <dbReference type="ARBA" id="ARBA00023136"/>
    </source>
</evidence>
<evidence type="ECO:0000259" key="7">
    <source>
        <dbReference type="SMART" id="SM00244"/>
    </source>
</evidence>
<dbReference type="OrthoDB" id="9812991at2"/>
<dbReference type="GO" id="GO:0016020">
    <property type="term" value="C:membrane"/>
    <property type="evidence" value="ECO:0007669"/>
    <property type="project" value="UniProtKB-SubCell"/>
</dbReference>
<feature type="domain" description="Band 7" evidence="7">
    <location>
        <begin position="18"/>
        <end position="183"/>
    </location>
</feature>
<keyword evidence="3" id="KW-0812">Transmembrane</keyword>
<evidence type="ECO:0000256" key="3">
    <source>
        <dbReference type="ARBA" id="ARBA00022692"/>
    </source>
</evidence>
<dbReference type="Proteomes" id="UP000439113">
    <property type="component" value="Unassembled WGS sequence"/>
</dbReference>
<dbReference type="SMART" id="SM00244">
    <property type="entry name" value="PHB"/>
    <property type="match status" value="1"/>
</dbReference>
<dbReference type="CDD" id="cd03405">
    <property type="entry name" value="SPFH_HflC"/>
    <property type="match status" value="1"/>
</dbReference>
<sequence>MSRILLVVCAVLALLAYAATFELRQTRQALILRFGEPLPGRGLVTEPGLHFKLPFIETVVYIDNRILDLESPQQEVLASDNQRLEVDAFVRYRISDPLKFYQTVGTVAGAGNQLASVLNSAVRRVLGDADQTRIVRDQRLELTAKIREQVDAEAQKFGLTVVDARIRRVDLPRQISEKVFDRMRTERAREAAEYRAFGQQEAAQITASAQRDATVIVAEARQKAETLRGDGDAERAKIFADAFGQDTDFFAFYRSMQAYETALKAGGSRFVLSPNADFFRFFNSASGKAQAPSPNK</sequence>
<organism evidence="8 9">
    <name type="scientific">Rhodoblastus acidophilus</name>
    <name type="common">Rhodopseudomonas acidophila</name>
    <dbReference type="NCBI Taxonomy" id="1074"/>
    <lineage>
        <taxon>Bacteria</taxon>
        <taxon>Pseudomonadati</taxon>
        <taxon>Pseudomonadota</taxon>
        <taxon>Alphaproteobacteria</taxon>
        <taxon>Hyphomicrobiales</taxon>
        <taxon>Rhodoblastaceae</taxon>
        <taxon>Rhodoblastus</taxon>
    </lineage>
</organism>
<dbReference type="GO" id="GO:0008233">
    <property type="term" value="F:peptidase activity"/>
    <property type="evidence" value="ECO:0007669"/>
    <property type="project" value="UniProtKB-KW"/>
</dbReference>
<comment type="function">
    <text evidence="6">HflC and HflK could regulate a protease.</text>
</comment>
<dbReference type="InterPro" id="IPR010200">
    <property type="entry name" value="HflC"/>
</dbReference>
<keyword evidence="4" id="KW-1133">Transmembrane helix</keyword>
<dbReference type="PANTHER" id="PTHR42911:SF1">
    <property type="entry name" value="MODULATOR OF FTSH PROTEASE HFLC"/>
    <property type="match status" value="1"/>
</dbReference>
<reference evidence="8 9" key="1">
    <citation type="submission" date="2019-11" db="EMBL/GenBank/DDBJ databases">
        <title>Whole-genome sequence of a Rhodoblastus acidophilus DSM 142.</title>
        <authorList>
            <person name="Kyndt J.A."/>
            <person name="Meyer T.E."/>
        </authorList>
    </citation>
    <scope>NUCLEOTIDE SEQUENCE [LARGE SCALE GENOMIC DNA]</scope>
    <source>
        <strain evidence="8 9">DSM 142</strain>
    </source>
</reference>
<keyword evidence="5" id="KW-0472">Membrane</keyword>
<comment type="similarity">
    <text evidence="2 6">Belongs to the band 7/mec-2 family. HflC subfamily.</text>
</comment>
<dbReference type="InterPro" id="IPR001107">
    <property type="entry name" value="Band_7"/>
</dbReference>
<dbReference type="Gene3D" id="3.30.479.30">
    <property type="entry name" value="Band 7 domain"/>
    <property type="match status" value="1"/>
</dbReference>
<dbReference type="PANTHER" id="PTHR42911">
    <property type="entry name" value="MODULATOR OF FTSH PROTEASE HFLC"/>
    <property type="match status" value="1"/>
</dbReference>
<dbReference type="Pfam" id="PF01145">
    <property type="entry name" value="Band_7"/>
    <property type="match status" value="1"/>
</dbReference>
<dbReference type="GO" id="GO:0006508">
    <property type="term" value="P:proteolysis"/>
    <property type="evidence" value="ECO:0007669"/>
    <property type="project" value="UniProtKB-KW"/>
</dbReference>
<dbReference type="SUPFAM" id="SSF117892">
    <property type="entry name" value="Band 7/SPFH domain"/>
    <property type="match status" value="1"/>
</dbReference>
<keyword evidence="8" id="KW-0378">Hydrolase</keyword>
<protein>
    <recommendedName>
        <fullName evidence="6">Protein HflC</fullName>
    </recommendedName>
</protein>
<dbReference type="EMBL" id="WNKS01000018">
    <property type="protein sequence ID" value="MTV32545.1"/>
    <property type="molecule type" value="Genomic_DNA"/>
</dbReference>
<comment type="subcellular location">
    <subcellularLocation>
        <location evidence="1">Membrane</location>
        <topology evidence="1">Single-pass membrane protein</topology>
    </subcellularLocation>
</comment>
<evidence type="ECO:0000256" key="4">
    <source>
        <dbReference type="ARBA" id="ARBA00022989"/>
    </source>
</evidence>
<evidence type="ECO:0000256" key="1">
    <source>
        <dbReference type="ARBA" id="ARBA00004167"/>
    </source>
</evidence>
<comment type="caution">
    <text evidence="8">The sequence shown here is derived from an EMBL/GenBank/DDBJ whole genome shotgun (WGS) entry which is preliminary data.</text>
</comment>
<dbReference type="RefSeq" id="WP_155447235.1">
    <property type="nucleotide sequence ID" value="NZ_JAOQNR010000007.1"/>
</dbReference>
<dbReference type="InterPro" id="IPR036013">
    <property type="entry name" value="Band_7/SPFH_dom_sf"/>
</dbReference>
<evidence type="ECO:0000313" key="9">
    <source>
        <dbReference type="Proteomes" id="UP000439113"/>
    </source>
</evidence>
<name>A0A6N8DSN9_RHOAC</name>
<dbReference type="PIRSF" id="PIRSF005651">
    <property type="entry name" value="HflC"/>
    <property type="match status" value="1"/>
</dbReference>